<dbReference type="KEGG" id="lww:102741595"/>
<feature type="region of interest" description="Disordered" evidence="1">
    <location>
        <begin position="298"/>
        <end position="360"/>
    </location>
</feature>
<protein>
    <submittedName>
        <fullName evidence="3 4">Testis-expressed protein 19</fullName>
    </submittedName>
</protein>
<dbReference type="RefSeq" id="XP_006740574.1">
    <property type="nucleotide sequence ID" value="XM_006740511.2"/>
</dbReference>
<reference evidence="3 4" key="1">
    <citation type="submission" date="2025-04" db="UniProtKB">
        <authorList>
            <consortium name="RefSeq"/>
        </authorList>
    </citation>
    <scope>IDENTIFICATION</scope>
    <source>
        <tissue evidence="3 4">Liver</tissue>
    </source>
</reference>
<feature type="region of interest" description="Disordered" evidence="1">
    <location>
        <begin position="56"/>
        <end position="109"/>
    </location>
</feature>
<dbReference type="InterPro" id="IPR029093">
    <property type="entry name" value="TEX19"/>
</dbReference>
<dbReference type="GO" id="GO:0007283">
    <property type="term" value="P:spermatogenesis"/>
    <property type="evidence" value="ECO:0007669"/>
    <property type="project" value="TreeGrafter"/>
</dbReference>
<evidence type="ECO:0000313" key="4">
    <source>
        <dbReference type="RefSeq" id="XP_006751239.1"/>
    </source>
</evidence>
<dbReference type="GO" id="GO:0005634">
    <property type="term" value="C:nucleus"/>
    <property type="evidence" value="ECO:0007669"/>
    <property type="project" value="TreeGrafter"/>
</dbReference>
<keyword evidence="2" id="KW-1185">Reference proteome</keyword>
<dbReference type="OrthoDB" id="9797797at2759"/>
<organism evidence="2 4">
    <name type="scientific">Leptonychotes weddellii</name>
    <name type="common">Weddell seal</name>
    <name type="synonym">Otaria weddellii</name>
    <dbReference type="NCBI Taxonomy" id="9713"/>
    <lineage>
        <taxon>Eukaryota</taxon>
        <taxon>Metazoa</taxon>
        <taxon>Chordata</taxon>
        <taxon>Craniata</taxon>
        <taxon>Vertebrata</taxon>
        <taxon>Euteleostomi</taxon>
        <taxon>Mammalia</taxon>
        <taxon>Eutheria</taxon>
        <taxon>Laurasiatheria</taxon>
        <taxon>Carnivora</taxon>
        <taxon>Caniformia</taxon>
        <taxon>Pinnipedia</taxon>
        <taxon>Phocidae</taxon>
        <taxon>Monachinae</taxon>
        <taxon>Lobodontini</taxon>
        <taxon>Leptonychotes</taxon>
    </lineage>
</organism>
<evidence type="ECO:0000256" key="1">
    <source>
        <dbReference type="SAM" id="MobiDB-lite"/>
    </source>
</evidence>
<dbReference type="STRING" id="9713.A0A2U3Z5H4"/>
<dbReference type="Proteomes" id="UP000245341">
    <property type="component" value="Unplaced"/>
</dbReference>
<dbReference type="GeneID" id="102741595"/>
<dbReference type="KEGG" id="lww:102732450"/>
<accession>A0A2U3Z5H4</accession>
<dbReference type="PANTHER" id="PTHR31387:SF0">
    <property type="entry name" value="TESTIS-EXPRESSED PROTEIN 19"/>
    <property type="match status" value="1"/>
</dbReference>
<feature type="compositionally biased region" description="Gly residues" evidence="1">
    <location>
        <begin position="72"/>
        <end position="87"/>
    </location>
</feature>
<sequence length="360" mass="38903">MCPPVSARYGGEGMSYLHASWMYQLQHGDQLGVCFACFKAAFLELRDLLGLEDWEDEDWDPEPMDHAEAGPEQGGSPGMGFGWGQGQGHPAQGGTADWGPGTLASAPAGSEEVGLDHHFVPTELEPHNAAPLGLGPEDADWTQSLPWRLDGPPTCSHWPTLPPPWQGFLKVDLPPGEPMVLELGTTRAVDPAEAEAWLRDLEVVSMVGCYDAIYLRKMTVGWTLRTPGRGWKLLLEPDELWVVRLQDAPQEQDLHKWKLSILEPCPPGQTEELVPADSALLKRGFTILSYSPWAKREAGEGASAARPQSSSPQGRDPSTTETWSHGPSGSRGPGEGPAAVGASALGELPCFQPFRPGPQN</sequence>
<dbReference type="Pfam" id="PF15553">
    <property type="entry name" value="TEX19"/>
    <property type="match status" value="1"/>
</dbReference>
<feature type="compositionally biased region" description="Low complexity" evidence="1">
    <location>
        <begin position="302"/>
        <end position="313"/>
    </location>
</feature>
<dbReference type="CTD" id="400629"/>
<name>A0A2U3Z5H4_LEPWE</name>
<gene>
    <name evidence="4" type="primary">LOC102732450</name>
    <name evidence="3" type="synonym">TEX19</name>
</gene>
<dbReference type="AlphaFoldDB" id="A0A2U3Z5H4"/>
<dbReference type="RefSeq" id="XP_006751239.1">
    <property type="nucleotide sequence ID" value="XM_006751176.2"/>
</dbReference>
<dbReference type="PANTHER" id="PTHR31387">
    <property type="entry name" value="TESTIS-EXPRESSED PROTEIN 19"/>
    <property type="match status" value="1"/>
</dbReference>
<proteinExistence type="predicted"/>
<dbReference type="GO" id="GO:0008584">
    <property type="term" value="P:male gonad development"/>
    <property type="evidence" value="ECO:0007669"/>
    <property type="project" value="TreeGrafter"/>
</dbReference>
<evidence type="ECO:0000313" key="2">
    <source>
        <dbReference type="Proteomes" id="UP000245341"/>
    </source>
</evidence>
<evidence type="ECO:0000313" key="3">
    <source>
        <dbReference type="RefSeq" id="XP_006740574.1"/>
    </source>
</evidence>
<dbReference type="GO" id="GO:0001890">
    <property type="term" value="P:placenta development"/>
    <property type="evidence" value="ECO:0007669"/>
    <property type="project" value="TreeGrafter"/>
</dbReference>
<dbReference type="GO" id="GO:0005737">
    <property type="term" value="C:cytoplasm"/>
    <property type="evidence" value="ECO:0007669"/>
    <property type="project" value="TreeGrafter"/>
</dbReference>
<dbReference type="GeneID" id="102732450"/>